<proteinExistence type="predicted"/>
<dbReference type="EMBL" id="JANTQA010000030">
    <property type="protein sequence ID" value="KAJ3440552.1"/>
    <property type="molecule type" value="Genomic_DNA"/>
</dbReference>
<accession>A0AAV7ZJC6</accession>
<name>A0AAV7ZJC6_9EUKA</name>
<comment type="caution">
    <text evidence="1">The sequence shown here is derived from an EMBL/GenBank/DDBJ whole genome shotgun (WGS) entry which is preliminary data.</text>
</comment>
<evidence type="ECO:0000313" key="2">
    <source>
        <dbReference type="Proteomes" id="UP001146793"/>
    </source>
</evidence>
<dbReference type="Proteomes" id="UP001146793">
    <property type="component" value="Unassembled WGS sequence"/>
</dbReference>
<organism evidence="1 2">
    <name type="scientific">Anaeramoeba flamelloides</name>
    <dbReference type="NCBI Taxonomy" id="1746091"/>
    <lineage>
        <taxon>Eukaryota</taxon>
        <taxon>Metamonada</taxon>
        <taxon>Anaeramoebidae</taxon>
        <taxon>Anaeramoeba</taxon>
    </lineage>
</organism>
<sequence>MCPFMCEGGYSGSYPECLCFCNQESQNFKEGDQIKCNYFPSGEFSSGGCSLCGPDDMITQPHSDHSQLKTVAIDSAMPFTYYMCICPMSCDAGYTGSYDECTQYCKSQNSYFLNGVEKITYFPWGEFSSGGCSCCGHVNPCQHE</sequence>
<reference evidence="1" key="1">
    <citation type="submission" date="2022-08" db="EMBL/GenBank/DDBJ databases">
        <title>Novel sulphate-reducing endosymbionts in the free-living metamonad Anaeramoeba.</title>
        <authorList>
            <person name="Jerlstrom-Hultqvist J."/>
            <person name="Cepicka I."/>
            <person name="Gallot-Lavallee L."/>
            <person name="Salas-Leiva D."/>
            <person name="Curtis B.A."/>
            <person name="Zahonova K."/>
            <person name="Pipaliya S."/>
            <person name="Dacks J."/>
            <person name="Roger A.J."/>
        </authorList>
    </citation>
    <scope>NUCLEOTIDE SEQUENCE</scope>
    <source>
        <strain evidence="1">Busselton2</strain>
    </source>
</reference>
<gene>
    <name evidence="1" type="ORF">M0812_14220</name>
</gene>
<dbReference type="AlphaFoldDB" id="A0AAV7ZJC6"/>
<protein>
    <submittedName>
        <fullName evidence="1">Uncharacterized protein</fullName>
    </submittedName>
</protein>
<evidence type="ECO:0000313" key="1">
    <source>
        <dbReference type="EMBL" id="KAJ3440552.1"/>
    </source>
</evidence>